<dbReference type="RefSeq" id="XP_014677832.1">
    <property type="nucleotide sequence ID" value="XM_014822346.1"/>
</dbReference>
<feature type="domain" description="Cadherin" evidence="4">
    <location>
        <begin position="103"/>
        <end position="181"/>
    </location>
</feature>
<protein>
    <submittedName>
        <fullName evidence="6">Cadherin EGF LAG seven-pass G-type receptor 2-like</fullName>
    </submittedName>
</protein>
<dbReference type="PANTHER" id="PTHR24026:SF126">
    <property type="entry name" value="PROTOCADHERIN FAT 4"/>
    <property type="match status" value="1"/>
</dbReference>
<evidence type="ECO:0000313" key="6">
    <source>
        <dbReference type="RefSeq" id="XP_014677832.1"/>
    </source>
</evidence>
<proteinExistence type="predicted"/>
<dbReference type="InterPro" id="IPR015919">
    <property type="entry name" value="Cadherin-like_sf"/>
</dbReference>
<evidence type="ECO:0000313" key="5">
    <source>
        <dbReference type="Proteomes" id="UP000695022"/>
    </source>
</evidence>
<evidence type="ECO:0000256" key="2">
    <source>
        <dbReference type="ARBA" id="ARBA00022989"/>
    </source>
</evidence>
<sequence length="183" mass="19593">MVITCCHGYAYMQVAATDHDSEAYGDVMYAIVHVSAAATDKFSINPQSGLIQVLPSAVMQRGATYSITVQAADGAQGAMQRVSQAIVEVTVQASAAQSAPYFEIVNYTVAVSEGTPVGTPLVKLQARDLDGDTVSYEIYPPNTDFAVDADTGVVTIQRPLDYEELSVRHLSVRANDRKTMPVS</sequence>
<dbReference type="InterPro" id="IPR002126">
    <property type="entry name" value="Cadherin-like_dom"/>
</dbReference>
<keyword evidence="2" id="KW-1133">Transmembrane helix</keyword>
<dbReference type="SUPFAM" id="SSF49313">
    <property type="entry name" value="Cadherin-like"/>
    <property type="match status" value="2"/>
</dbReference>
<dbReference type="Proteomes" id="UP000695022">
    <property type="component" value="Unplaced"/>
</dbReference>
<keyword evidence="5" id="KW-1185">Reference proteome</keyword>
<dbReference type="CDD" id="cd11304">
    <property type="entry name" value="Cadherin_repeat"/>
    <property type="match status" value="2"/>
</dbReference>
<dbReference type="Gene3D" id="2.60.40.60">
    <property type="entry name" value="Cadherins"/>
    <property type="match status" value="2"/>
</dbReference>
<accession>A0ABM1F061</accession>
<name>A0ABM1F061_PRICU</name>
<keyword evidence="2" id="KW-0472">Membrane</keyword>
<keyword evidence="1" id="KW-0812">Transmembrane</keyword>
<evidence type="ECO:0000256" key="3">
    <source>
        <dbReference type="PROSITE-ProRule" id="PRU00043"/>
    </source>
</evidence>
<organism evidence="5 6">
    <name type="scientific">Priapulus caudatus</name>
    <name type="common">Priapulid worm</name>
    <dbReference type="NCBI Taxonomy" id="37621"/>
    <lineage>
        <taxon>Eukaryota</taxon>
        <taxon>Metazoa</taxon>
        <taxon>Ecdysozoa</taxon>
        <taxon>Scalidophora</taxon>
        <taxon>Priapulida</taxon>
        <taxon>Priapulimorpha</taxon>
        <taxon>Priapulimorphida</taxon>
        <taxon>Priapulidae</taxon>
        <taxon>Priapulus</taxon>
    </lineage>
</organism>
<evidence type="ECO:0000259" key="4">
    <source>
        <dbReference type="PROSITE" id="PS50268"/>
    </source>
</evidence>
<feature type="domain" description="Cadherin" evidence="4">
    <location>
        <begin position="8"/>
        <end position="102"/>
    </location>
</feature>
<dbReference type="GeneID" id="106817659"/>
<dbReference type="PROSITE" id="PS50268">
    <property type="entry name" value="CADHERIN_2"/>
    <property type="match status" value="2"/>
</dbReference>
<dbReference type="PRINTS" id="PR00205">
    <property type="entry name" value="CADHERIN"/>
</dbReference>
<dbReference type="Pfam" id="PF00028">
    <property type="entry name" value="Cadherin"/>
    <property type="match status" value="2"/>
</dbReference>
<dbReference type="PANTHER" id="PTHR24026">
    <property type="entry name" value="FAT ATYPICAL CADHERIN-RELATED"/>
    <property type="match status" value="1"/>
</dbReference>
<reference evidence="6" key="1">
    <citation type="submission" date="2025-08" db="UniProtKB">
        <authorList>
            <consortium name="RefSeq"/>
        </authorList>
    </citation>
    <scope>IDENTIFICATION</scope>
</reference>
<keyword evidence="3" id="KW-0106">Calcium</keyword>
<dbReference type="SMART" id="SM00112">
    <property type="entry name" value="CA"/>
    <property type="match status" value="2"/>
</dbReference>
<evidence type="ECO:0000256" key="1">
    <source>
        <dbReference type="ARBA" id="ARBA00022692"/>
    </source>
</evidence>
<gene>
    <name evidence="6" type="primary">LOC106817659</name>
</gene>